<dbReference type="Proteomes" id="UP001464555">
    <property type="component" value="Unassembled WGS sequence"/>
</dbReference>
<dbReference type="EMBL" id="JBBYHR010000003">
    <property type="protein sequence ID" value="MEL1244182.1"/>
    <property type="molecule type" value="Genomic_DNA"/>
</dbReference>
<proteinExistence type="predicted"/>
<name>A0ABU9HW75_9FLAO</name>
<dbReference type="PROSITE" id="PS50042">
    <property type="entry name" value="CNMP_BINDING_3"/>
    <property type="match status" value="1"/>
</dbReference>
<dbReference type="SUPFAM" id="SSF51206">
    <property type="entry name" value="cAMP-binding domain-like"/>
    <property type="match status" value="1"/>
</dbReference>
<reference evidence="2 3" key="1">
    <citation type="submission" date="2024-04" db="EMBL/GenBank/DDBJ databases">
        <title>Flavobacterium sp. DGU11 16S ribosomal RNA gene Genome sequencing and assembly.</title>
        <authorList>
            <person name="Park S."/>
        </authorList>
    </citation>
    <scope>NUCLEOTIDE SEQUENCE [LARGE SCALE GENOMIC DNA]</scope>
    <source>
        <strain evidence="2 3">DGU11</strain>
    </source>
</reference>
<protein>
    <submittedName>
        <fullName evidence="2">Cyclic nucleotide-binding domain-containing protein</fullName>
    </submittedName>
</protein>
<dbReference type="InterPro" id="IPR014710">
    <property type="entry name" value="RmlC-like_jellyroll"/>
</dbReference>
<dbReference type="InterPro" id="IPR000595">
    <property type="entry name" value="cNMP-bd_dom"/>
</dbReference>
<dbReference type="RefSeq" id="WP_341696493.1">
    <property type="nucleotide sequence ID" value="NZ_JBBYHR010000003.1"/>
</dbReference>
<evidence type="ECO:0000313" key="3">
    <source>
        <dbReference type="Proteomes" id="UP001464555"/>
    </source>
</evidence>
<feature type="domain" description="Cyclic nucleotide-binding" evidence="1">
    <location>
        <begin position="1"/>
        <end position="106"/>
    </location>
</feature>
<evidence type="ECO:0000313" key="2">
    <source>
        <dbReference type="EMBL" id="MEL1244182.1"/>
    </source>
</evidence>
<comment type="caution">
    <text evidence="2">The sequence shown here is derived from an EMBL/GenBank/DDBJ whole genome shotgun (WGS) entry which is preliminary data.</text>
</comment>
<keyword evidence="3" id="KW-1185">Reference proteome</keyword>
<organism evidence="2 3">
    <name type="scientific">Flavobacterium arundinis</name>
    <dbReference type="NCBI Taxonomy" id="3139143"/>
    <lineage>
        <taxon>Bacteria</taxon>
        <taxon>Pseudomonadati</taxon>
        <taxon>Bacteroidota</taxon>
        <taxon>Flavobacteriia</taxon>
        <taxon>Flavobacteriales</taxon>
        <taxon>Flavobacteriaceae</taxon>
        <taxon>Flavobacterium</taxon>
    </lineage>
</organism>
<dbReference type="Pfam" id="PF00027">
    <property type="entry name" value="cNMP_binding"/>
    <property type="match status" value="1"/>
</dbReference>
<dbReference type="InterPro" id="IPR018490">
    <property type="entry name" value="cNMP-bd_dom_sf"/>
</dbReference>
<dbReference type="Gene3D" id="2.60.120.10">
    <property type="entry name" value="Jelly Rolls"/>
    <property type="match status" value="1"/>
</dbReference>
<gene>
    <name evidence="2" type="ORF">AAEO56_07925</name>
</gene>
<accession>A0ABU9HW75</accession>
<evidence type="ECO:0000259" key="1">
    <source>
        <dbReference type="PROSITE" id="PS50042"/>
    </source>
</evidence>
<sequence length="179" mass="20618">MDVMQQLLSAMQNAGLEWSAAVELKRGESLFIAGRADLPVYFLEQGTLRIICQNGEDTNTIRFAYKDSLFAAMDELITSLPTLYSAEAIKQTVVRFIPKADFLHFINSDTKHLELWNTILGYVIIGQLERETDLLTTSPRERYERVLRRSPQLFQEVPHKYIASYLRMTPETLSRLQKS</sequence>